<evidence type="ECO:0000256" key="1">
    <source>
        <dbReference type="SAM" id="Phobius"/>
    </source>
</evidence>
<keyword evidence="1" id="KW-1133">Transmembrane helix</keyword>
<dbReference type="InterPro" id="IPR036514">
    <property type="entry name" value="SGNH_hydro_sf"/>
</dbReference>
<sequence>MQRFTYSTHKLPGAGTSTPLHRLRANITDYTVKNHMSLLIGQAIILVFLALIHIGFQYQVVQQEKLSSIAMKQLRFGSMVFVDANRQKSESNLQPGKKTVDQSVVLGTQDESQITDHAVLATPTPGIALQKSVYTIALVGDSMVDTMGEEGDYLRDALTRKYPNVQFVIYNYGEGARNVTQGLEQFHEPLRYKDRNFKSIDSVKPDVIVVGSFAYNPFDPHDRNLHWLQYTRLVQEAQKITPNVYMLAETAPIRSGFGLGPNGVLWDPQTAWSQTGKIIEQLKNVLGLSEALHVPIIDAYTPSLVDGREEGRRELINPSDNIHPSIQGHEMMAERMAEKIRFDDF</sequence>
<dbReference type="InterPro" id="IPR001087">
    <property type="entry name" value="GDSL"/>
</dbReference>
<dbReference type="Pfam" id="PF00657">
    <property type="entry name" value="Lipase_GDSL"/>
    <property type="match status" value="1"/>
</dbReference>
<proteinExistence type="predicted"/>
<comment type="caution">
    <text evidence="2">The sequence shown here is derived from an EMBL/GenBank/DDBJ whole genome shotgun (WGS) entry which is preliminary data.</text>
</comment>
<dbReference type="Proteomes" id="UP000178098">
    <property type="component" value="Unassembled WGS sequence"/>
</dbReference>
<evidence type="ECO:0000313" key="3">
    <source>
        <dbReference type="Proteomes" id="UP000178098"/>
    </source>
</evidence>
<accession>A0A1F7HF46</accession>
<feature type="transmembrane region" description="Helical" evidence="1">
    <location>
        <begin position="36"/>
        <end position="56"/>
    </location>
</feature>
<gene>
    <name evidence="2" type="ORF">A3D08_00745</name>
</gene>
<keyword evidence="1" id="KW-0812">Transmembrane</keyword>
<name>A0A1F7HF46_9BACT</name>
<evidence type="ECO:0000313" key="2">
    <source>
        <dbReference type="EMBL" id="OGK29858.1"/>
    </source>
</evidence>
<dbReference type="GO" id="GO:0016788">
    <property type="term" value="F:hydrolase activity, acting on ester bonds"/>
    <property type="evidence" value="ECO:0007669"/>
    <property type="project" value="InterPro"/>
</dbReference>
<evidence type="ECO:0008006" key="4">
    <source>
        <dbReference type="Google" id="ProtNLM"/>
    </source>
</evidence>
<dbReference type="EMBL" id="MFZT01000038">
    <property type="protein sequence ID" value="OGK29858.1"/>
    <property type="molecule type" value="Genomic_DNA"/>
</dbReference>
<keyword evidence="1" id="KW-0472">Membrane</keyword>
<organism evidence="2 3">
    <name type="scientific">Candidatus Roizmanbacteria bacterium RIFCSPHIGHO2_02_FULL_43_11</name>
    <dbReference type="NCBI Taxonomy" id="1802043"/>
    <lineage>
        <taxon>Bacteria</taxon>
        <taxon>Candidatus Roizmaniibacteriota</taxon>
    </lineage>
</organism>
<protein>
    <recommendedName>
        <fullName evidence="4">SGNH hydrolase-type esterase domain-containing protein</fullName>
    </recommendedName>
</protein>
<dbReference type="SUPFAM" id="SSF52266">
    <property type="entry name" value="SGNH hydrolase"/>
    <property type="match status" value="1"/>
</dbReference>
<reference evidence="2 3" key="1">
    <citation type="journal article" date="2016" name="Nat. Commun.">
        <title>Thousands of microbial genomes shed light on interconnected biogeochemical processes in an aquifer system.</title>
        <authorList>
            <person name="Anantharaman K."/>
            <person name="Brown C.T."/>
            <person name="Hug L.A."/>
            <person name="Sharon I."/>
            <person name="Castelle C.J."/>
            <person name="Probst A.J."/>
            <person name="Thomas B.C."/>
            <person name="Singh A."/>
            <person name="Wilkins M.J."/>
            <person name="Karaoz U."/>
            <person name="Brodie E.L."/>
            <person name="Williams K.H."/>
            <person name="Hubbard S.S."/>
            <person name="Banfield J.F."/>
        </authorList>
    </citation>
    <scope>NUCLEOTIDE SEQUENCE [LARGE SCALE GENOMIC DNA]</scope>
</reference>
<dbReference type="AlphaFoldDB" id="A0A1F7HF46"/>
<dbReference type="Gene3D" id="3.40.50.1110">
    <property type="entry name" value="SGNH hydrolase"/>
    <property type="match status" value="1"/>
</dbReference>